<gene>
    <name evidence="2" type="ORF">P154DRAFT_535577</name>
</gene>
<feature type="region of interest" description="Disordered" evidence="1">
    <location>
        <begin position="391"/>
        <end position="415"/>
    </location>
</feature>
<keyword evidence="3" id="KW-1185">Reference proteome</keyword>
<reference evidence="2" key="1">
    <citation type="journal article" date="2020" name="Stud. Mycol.">
        <title>101 Dothideomycetes genomes: a test case for predicting lifestyles and emergence of pathogens.</title>
        <authorList>
            <person name="Haridas S."/>
            <person name="Albert R."/>
            <person name="Binder M."/>
            <person name="Bloem J."/>
            <person name="Labutti K."/>
            <person name="Salamov A."/>
            <person name="Andreopoulos B."/>
            <person name="Baker S."/>
            <person name="Barry K."/>
            <person name="Bills G."/>
            <person name="Bluhm B."/>
            <person name="Cannon C."/>
            <person name="Castanera R."/>
            <person name="Culley D."/>
            <person name="Daum C."/>
            <person name="Ezra D."/>
            <person name="Gonzalez J."/>
            <person name="Henrissat B."/>
            <person name="Kuo A."/>
            <person name="Liang C."/>
            <person name="Lipzen A."/>
            <person name="Lutzoni F."/>
            <person name="Magnuson J."/>
            <person name="Mondo S."/>
            <person name="Nolan M."/>
            <person name="Ohm R."/>
            <person name="Pangilinan J."/>
            <person name="Park H.-J."/>
            <person name="Ramirez L."/>
            <person name="Alfaro M."/>
            <person name="Sun H."/>
            <person name="Tritt A."/>
            <person name="Yoshinaga Y."/>
            <person name="Zwiers L.-H."/>
            <person name="Turgeon B."/>
            <person name="Goodwin S."/>
            <person name="Spatafora J."/>
            <person name="Crous P."/>
            <person name="Grigoriev I."/>
        </authorList>
    </citation>
    <scope>NUCLEOTIDE SEQUENCE</scope>
    <source>
        <strain evidence="2">CBS 123094</strain>
    </source>
</reference>
<dbReference type="EMBL" id="ML977596">
    <property type="protein sequence ID" value="KAF1999320.1"/>
    <property type="molecule type" value="Genomic_DNA"/>
</dbReference>
<proteinExistence type="predicted"/>
<evidence type="ECO:0000256" key="1">
    <source>
        <dbReference type="SAM" id="MobiDB-lite"/>
    </source>
</evidence>
<accession>A0A6A5WBS9</accession>
<name>A0A6A5WBS9_9PLEO</name>
<evidence type="ECO:0000313" key="3">
    <source>
        <dbReference type="Proteomes" id="UP000799779"/>
    </source>
</evidence>
<organism evidence="2 3">
    <name type="scientific">Amniculicola lignicola CBS 123094</name>
    <dbReference type="NCBI Taxonomy" id="1392246"/>
    <lineage>
        <taxon>Eukaryota</taxon>
        <taxon>Fungi</taxon>
        <taxon>Dikarya</taxon>
        <taxon>Ascomycota</taxon>
        <taxon>Pezizomycotina</taxon>
        <taxon>Dothideomycetes</taxon>
        <taxon>Pleosporomycetidae</taxon>
        <taxon>Pleosporales</taxon>
        <taxon>Amniculicolaceae</taxon>
        <taxon>Amniculicola</taxon>
    </lineage>
</organism>
<sequence>MKVAERIFHSNCGIENEPFQSFTSQACLRLTFNQRSSKHPSRQKPDAFCFRLSACSRDVPPPLFSLDNPHLDFFIQLLAMYCHDFLAMHFSAVTISTPNDIDMGGSEDHAFTASLAANDVDMDRFTAYPTSPAAEDVDMHQGEEYTPIPFPTATNNVGMGDGAEPAFTTSTIVQDVNMDRYEENTFTSSTPTKDITMGEGEDNPPSLLTVANDIDIDMVEDVVEEYDPDYVTDQLSKMDQSDYSPSASTNPAPLGVAALFPHLVTAMAPATATNITPTTTTTAPYTFFATPAPILPSINLDRANQVREMKSLPEREEDLRIQVLEKSVVRRVGRLVMGLPMVEEVGVTGAQGKDEEMSEMVEDRKKDVGGYLPHVERCKGLVEYFKSVEGAEKKGTKREREEDDEVRAVKRGRTN</sequence>
<protein>
    <submittedName>
        <fullName evidence="2">Uncharacterized protein</fullName>
    </submittedName>
</protein>
<feature type="compositionally biased region" description="Basic and acidic residues" evidence="1">
    <location>
        <begin position="391"/>
        <end position="400"/>
    </location>
</feature>
<dbReference type="Proteomes" id="UP000799779">
    <property type="component" value="Unassembled WGS sequence"/>
</dbReference>
<feature type="region of interest" description="Disordered" evidence="1">
    <location>
        <begin position="185"/>
        <end position="206"/>
    </location>
</feature>
<dbReference type="AlphaFoldDB" id="A0A6A5WBS9"/>
<evidence type="ECO:0000313" key="2">
    <source>
        <dbReference type="EMBL" id="KAF1999320.1"/>
    </source>
</evidence>